<keyword evidence="2" id="KW-0472">Membrane</keyword>
<dbReference type="RefSeq" id="WP_168913268.1">
    <property type="nucleotide sequence ID" value="NZ_JABACI010000004.1"/>
</dbReference>
<evidence type="ECO:0000256" key="2">
    <source>
        <dbReference type="SAM" id="Phobius"/>
    </source>
</evidence>
<evidence type="ECO:0000313" key="4">
    <source>
        <dbReference type="Proteomes" id="UP001429745"/>
    </source>
</evidence>
<accession>A0ABX1KHE5</accession>
<evidence type="ECO:0008006" key="5">
    <source>
        <dbReference type="Google" id="ProtNLM"/>
    </source>
</evidence>
<keyword evidence="2" id="KW-1133">Transmembrane helix</keyword>
<feature type="transmembrane region" description="Helical" evidence="2">
    <location>
        <begin position="154"/>
        <end position="178"/>
    </location>
</feature>
<feature type="compositionally biased region" description="Basic and acidic residues" evidence="1">
    <location>
        <begin position="9"/>
        <end position="26"/>
    </location>
</feature>
<dbReference type="Proteomes" id="UP001429745">
    <property type="component" value="Unassembled WGS sequence"/>
</dbReference>
<dbReference type="EMBL" id="JABACI010000004">
    <property type="protein sequence ID" value="NLP84801.1"/>
    <property type="molecule type" value="Genomic_DNA"/>
</dbReference>
<evidence type="ECO:0000313" key="3">
    <source>
        <dbReference type="EMBL" id="NLP84801.1"/>
    </source>
</evidence>
<sequence length="237" mass="24560">MATDYGSNDPRRADGAHAGDDDRTVPVERSVPADRTVPADHADTIDERRSLREEVLSRENERFGGFKFGSAFFGWLTAMGATVLLTALVAAVGTALGLASPEAIDDAAAAAEQNLGVATIIGAVAIGLVLFIAYFAGGYVAGRMARFSGLKQGLAVWLWAIVIAVVLAIITAIAGSQWDVLTALEGFPRIPVTPETATTTGILTAVGAAIVTLVGAILGGIAGMRYHRRVDRVGLGA</sequence>
<name>A0ABX1KHE5_9MICO</name>
<evidence type="ECO:0000256" key="1">
    <source>
        <dbReference type="SAM" id="MobiDB-lite"/>
    </source>
</evidence>
<feature type="region of interest" description="Disordered" evidence="1">
    <location>
        <begin position="1"/>
        <end position="44"/>
    </location>
</feature>
<comment type="caution">
    <text evidence="3">The sequence shown here is derived from an EMBL/GenBank/DDBJ whole genome shotgun (WGS) entry which is preliminary data.</text>
</comment>
<feature type="transmembrane region" description="Helical" evidence="2">
    <location>
        <begin position="116"/>
        <end position="142"/>
    </location>
</feature>
<reference evidence="3 4" key="1">
    <citation type="submission" date="2020-04" db="EMBL/GenBank/DDBJ databases">
        <title>CFH 90308 Microbacterium sp.</title>
        <authorList>
            <person name="Nie G."/>
            <person name="Ming H."/>
            <person name="Xia T."/>
        </authorList>
    </citation>
    <scope>NUCLEOTIDE SEQUENCE [LARGE SCALE GENOMIC DNA]</scope>
    <source>
        <strain evidence="3 4">CFH 90308</strain>
    </source>
</reference>
<keyword evidence="4" id="KW-1185">Reference proteome</keyword>
<feature type="transmembrane region" description="Helical" evidence="2">
    <location>
        <begin position="198"/>
        <end position="222"/>
    </location>
</feature>
<organism evidence="3 4">
    <name type="scientific">Microbacterium salsuginis</name>
    <dbReference type="NCBI Taxonomy" id="2722803"/>
    <lineage>
        <taxon>Bacteria</taxon>
        <taxon>Bacillati</taxon>
        <taxon>Actinomycetota</taxon>
        <taxon>Actinomycetes</taxon>
        <taxon>Micrococcales</taxon>
        <taxon>Microbacteriaceae</taxon>
        <taxon>Microbacterium</taxon>
    </lineage>
</organism>
<protein>
    <recommendedName>
        <fullName evidence="5">Major facilitator superfamily (MFS) profile domain-containing protein</fullName>
    </recommendedName>
</protein>
<proteinExistence type="predicted"/>
<feature type="transmembrane region" description="Helical" evidence="2">
    <location>
        <begin position="72"/>
        <end position="96"/>
    </location>
</feature>
<gene>
    <name evidence="3" type="ORF">HF576_13165</name>
</gene>
<keyword evidence="2" id="KW-0812">Transmembrane</keyword>